<evidence type="ECO:0000259" key="11">
    <source>
        <dbReference type="Pfam" id="PF08244"/>
    </source>
</evidence>
<dbReference type="EC" id="3.2.1.26" evidence="3 8"/>
<dbReference type="InterPro" id="IPR013320">
    <property type="entry name" value="ConA-like_dom_sf"/>
</dbReference>
<dbReference type="SUPFAM" id="SSF75005">
    <property type="entry name" value="Arabinanase/levansucrase/invertase"/>
    <property type="match status" value="1"/>
</dbReference>
<dbReference type="Gene3D" id="2.115.10.20">
    <property type="entry name" value="Glycosyl hydrolase domain, family 43"/>
    <property type="match status" value="1"/>
</dbReference>
<keyword evidence="5 8" id="KW-0378">Hydrolase</keyword>
<evidence type="ECO:0000313" key="13">
    <source>
        <dbReference type="Proteomes" id="UP000234512"/>
    </source>
</evidence>
<evidence type="ECO:0000313" key="12">
    <source>
        <dbReference type="EMBL" id="PLC45635.1"/>
    </source>
</evidence>
<reference evidence="12 13" key="1">
    <citation type="journal article" date="2018" name="Genome Announc.">
        <title>Draft Genome Sequence of Lactobacillus paracasei DUP 13076, Which Exhibits Potent Antipathogenic Effects against Salmonella enterica Serovars Enteritidis, Typhimurium, and Heidelberg.</title>
        <authorList>
            <person name="Muyyarikkandy M.S."/>
            <person name="Alqahtani F.H."/>
            <person name="Mandoiu I."/>
            <person name="Amalaradjou M.A."/>
        </authorList>
    </citation>
    <scope>NUCLEOTIDE SEQUENCE [LARGE SCALE GENOMIC DNA]</scope>
    <source>
        <strain evidence="12 13">DUP 13076</strain>
    </source>
</reference>
<dbReference type="CDD" id="cd18623">
    <property type="entry name" value="GH32_ScrB-like"/>
    <property type="match status" value="1"/>
</dbReference>
<dbReference type="OrthoDB" id="9759709at2"/>
<dbReference type="InterPro" id="IPR023296">
    <property type="entry name" value="Glyco_hydro_beta-prop_sf"/>
</dbReference>
<keyword evidence="9" id="KW-0119">Carbohydrate metabolism</keyword>
<dbReference type="InterPro" id="IPR051214">
    <property type="entry name" value="GH32_Enzymes"/>
</dbReference>
<dbReference type="InterPro" id="IPR001362">
    <property type="entry name" value="Glyco_hydro_32"/>
</dbReference>
<dbReference type="GO" id="GO:0005737">
    <property type="term" value="C:cytoplasm"/>
    <property type="evidence" value="ECO:0007669"/>
    <property type="project" value="UniProtKB-SubCell"/>
</dbReference>
<evidence type="ECO:0000256" key="6">
    <source>
        <dbReference type="ARBA" id="ARBA00023295"/>
    </source>
</evidence>
<comment type="pathway">
    <text evidence="1 9">Glycan biosynthesis; sucrose metabolism.</text>
</comment>
<gene>
    <name evidence="12" type="ORF">C0Q90_11810</name>
</gene>
<evidence type="ECO:0000256" key="5">
    <source>
        <dbReference type="ARBA" id="ARBA00022801"/>
    </source>
</evidence>
<organism evidence="12 13">
    <name type="scientific">Lacticaseibacillus paracasei</name>
    <name type="common">Lactobacillus paracasei</name>
    <dbReference type="NCBI Taxonomy" id="1597"/>
    <lineage>
        <taxon>Bacteria</taxon>
        <taxon>Bacillati</taxon>
        <taxon>Bacillota</taxon>
        <taxon>Bacilli</taxon>
        <taxon>Lactobacillales</taxon>
        <taxon>Lactobacillaceae</taxon>
        <taxon>Lacticaseibacillus</taxon>
    </lineage>
</organism>
<feature type="domain" description="Glycosyl hydrolase family 32 N-terminal" evidence="10">
    <location>
        <begin position="40"/>
        <end position="341"/>
    </location>
</feature>
<dbReference type="AlphaFoldDB" id="A0A0E2LZV1"/>
<dbReference type="GO" id="GO:0005985">
    <property type="term" value="P:sucrose metabolic process"/>
    <property type="evidence" value="ECO:0007669"/>
    <property type="project" value="UniProtKB-UniPathway"/>
</dbReference>
<evidence type="ECO:0000256" key="7">
    <source>
        <dbReference type="ARBA" id="ARBA00033367"/>
    </source>
</evidence>
<evidence type="ECO:0000256" key="1">
    <source>
        <dbReference type="ARBA" id="ARBA00004914"/>
    </source>
</evidence>
<dbReference type="InterPro" id="IPR013189">
    <property type="entry name" value="Glyco_hydro_32_C"/>
</dbReference>
<dbReference type="PANTHER" id="PTHR43101">
    <property type="entry name" value="BETA-FRUCTOSIDASE"/>
    <property type="match status" value="1"/>
</dbReference>
<accession>A0A0E2LZV1</accession>
<dbReference type="SUPFAM" id="SSF49899">
    <property type="entry name" value="Concanavalin A-like lectins/glucanases"/>
    <property type="match status" value="1"/>
</dbReference>
<accession>K0MX27</accession>
<sequence>MKEATWSTAARYQPYSSWAPDYIMKLKAQVAASKWRTKTHVQPDTGLINDPCSLNFFNNKWHLYYQQFPFGPVHGLKSWAHAVSKDLFNWRRVPGDLLPDNEYDSHGAYTGSALVTHGTLRLMYTGNARDDQWHRHSTQLGAVLGADGRLFKDPKPLILTPPTGYTQEFRDPFLFNYEGQTYVLIGGQRPDHTGAILLYAKQTDKSWRFVAPLSIPDEFCGYMVECPNITFINGKVVLVYCPQGLDQDFFEYENVYPNIALVADNFDPATGNLTHQRLQNIDKGFDFYATRLANTDDDGTLAISWLGLPDTTYPTDDDGWAGVLSYVRQLTLRDDHVCLYPHPAIKSLRETAVEDLPVIQQHDDEWTVTNLEGAFELAFTLAAGQKTTIHLPDGDHDQLLIHLDSDSGQGMIQRENRNNGGSLRQFGFPAGKTAEIRLFIDVSVFELFIDQGYRVVSGRFFGNEAPTAARITPPSAASDVVSWNLKKDNGGL</sequence>
<dbReference type="EMBL" id="PKQJ01000015">
    <property type="protein sequence ID" value="PLC45635.1"/>
    <property type="molecule type" value="Genomic_DNA"/>
</dbReference>
<comment type="function">
    <text evidence="9">Enables the bacterium to metabolize sucrose as a sole carbon source.</text>
</comment>
<feature type="domain" description="Glycosyl hydrolase family 32 C-terminal" evidence="11">
    <location>
        <begin position="376"/>
        <end position="471"/>
    </location>
</feature>
<dbReference type="KEGG" id="lce:LC2W_2248"/>
<dbReference type="NCBIfam" id="TIGR01322">
    <property type="entry name" value="scrB_fam"/>
    <property type="match status" value="1"/>
</dbReference>
<dbReference type="InterPro" id="IPR013148">
    <property type="entry name" value="Glyco_hydro_32_N"/>
</dbReference>
<keyword evidence="6 8" id="KW-0326">Glycosidase</keyword>
<dbReference type="GO" id="GO:0004564">
    <property type="term" value="F:beta-fructofuranosidase activity"/>
    <property type="evidence" value="ECO:0007669"/>
    <property type="project" value="UniProtKB-EC"/>
</dbReference>
<comment type="similarity">
    <text evidence="2 8">Belongs to the glycosyl hydrolase 32 family.</text>
</comment>
<comment type="catalytic activity">
    <reaction evidence="8">
        <text>Hydrolysis of terminal non-reducing beta-D-fructofuranoside residues in beta-D-fructofuranosides.</text>
        <dbReference type="EC" id="3.2.1.26"/>
    </reaction>
</comment>
<dbReference type="Proteomes" id="UP000234512">
    <property type="component" value="Unassembled WGS sequence"/>
</dbReference>
<dbReference type="RefSeq" id="WP_003605705.1">
    <property type="nucleotide sequence ID" value="NC_010999.1"/>
</dbReference>
<dbReference type="PANTHER" id="PTHR43101:SF1">
    <property type="entry name" value="BETA-FRUCTOSIDASE"/>
    <property type="match status" value="1"/>
</dbReference>
<evidence type="ECO:0000256" key="9">
    <source>
        <dbReference type="RuleBase" id="RU365015"/>
    </source>
</evidence>
<comment type="caution">
    <text evidence="12">The sequence shown here is derived from an EMBL/GenBank/DDBJ whole genome shotgun (WGS) entry which is preliminary data.</text>
</comment>
<protein>
    <recommendedName>
        <fullName evidence="4 8">Sucrose-6-phosphate hydrolase</fullName>
        <ecNumber evidence="3 8">3.2.1.26</ecNumber>
    </recommendedName>
    <alternativeName>
        <fullName evidence="7 9">Invertase</fullName>
    </alternativeName>
</protein>
<evidence type="ECO:0000259" key="10">
    <source>
        <dbReference type="Pfam" id="PF00251"/>
    </source>
</evidence>
<accession>A0A125U9Y8</accession>
<dbReference type="Gene3D" id="2.60.120.560">
    <property type="entry name" value="Exo-inulinase, domain 1"/>
    <property type="match status" value="1"/>
</dbReference>
<evidence type="ECO:0000256" key="3">
    <source>
        <dbReference type="ARBA" id="ARBA00012758"/>
    </source>
</evidence>
<evidence type="ECO:0000256" key="2">
    <source>
        <dbReference type="ARBA" id="ARBA00009902"/>
    </source>
</evidence>
<dbReference type="KEGG" id="lcs:LCBD_2266"/>
<dbReference type="Pfam" id="PF00251">
    <property type="entry name" value="Glyco_hydro_32N"/>
    <property type="match status" value="1"/>
</dbReference>
<comment type="subcellular location">
    <subcellularLocation>
        <location evidence="9">Cytoplasm</location>
    </subcellularLocation>
</comment>
<dbReference type="SMART" id="SM00640">
    <property type="entry name" value="Glyco_32"/>
    <property type="match status" value="1"/>
</dbReference>
<evidence type="ECO:0000256" key="8">
    <source>
        <dbReference type="RuleBase" id="RU362110"/>
    </source>
</evidence>
<name>A0A0E2LZV1_LACPA</name>
<keyword evidence="9" id="KW-0963">Cytoplasm</keyword>
<proteinExistence type="inferred from homology"/>
<evidence type="ECO:0000256" key="4">
    <source>
        <dbReference type="ARBA" id="ARBA00019623"/>
    </source>
</evidence>
<dbReference type="InterPro" id="IPR006232">
    <property type="entry name" value="Suc6P_hydrolase"/>
</dbReference>
<dbReference type="Pfam" id="PF08244">
    <property type="entry name" value="Glyco_hydro_32C"/>
    <property type="match status" value="1"/>
</dbReference>